<keyword evidence="2" id="KW-1185">Reference proteome</keyword>
<dbReference type="EMBL" id="OZ034816">
    <property type="protein sequence ID" value="CAL1375768.1"/>
    <property type="molecule type" value="Genomic_DNA"/>
</dbReference>
<organism evidence="1 2">
    <name type="scientific">Linum trigynum</name>
    <dbReference type="NCBI Taxonomy" id="586398"/>
    <lineage>
        <taxon>Eukaryota</taxon>
        <taxon>Viridiplantae</taxon>
        <taxon>Streptophyta</taxon>
        <taxon>Embryophyta</taxon>
        <taxon>Tracheophyta</taxon>
        <taxon>Spermatophyta</taxon>
        <taxon>Magnoliopsida</taxon>
        <taxon>eudicotyledons</taxon>
        <taxon>Gunneridae</taxon>
        <taxon>Pentapetalae</taxon>
        <taxon>rosids</taxon>
        <taxon>fabids</taxon>
        <taxon>Malpighiales</taxon>
        <taxon>Linaceae</taxon>
        <taxon>Linum</taxon>
    </lineage>
</organism>
<dbReference type="AlphaFoldDB" id="A0AAV2DQH7"/>
<evidence type="ECO:0000313" key="2">
    <source>
        <dbReference type="Proteomes" id="UP001497516"/>
    </source>
</evidence>
<sequence length="145" mass="16215">MGISVAKELEGECLSLLLQVGVVPGSRLEVMEEMAELKQSIVSTRQIEQSSENCRIHIGDYDYSECLYESQLAVLSALDSLWLSGDRELNLFDATAPPHHLQPHTTSRSVSSQFFLFRFILEVVTPFVSLSILSKPDAIRCWVIA</sequence>
<evidence type="ECO:0000313" key="1">
    <source>
        <dbReference type="EMBL" id="CAL1375768.1"/>
    </source>
</evidence>
<dbReference type="Proteomes" id="UP001497516">
    <property type="component" value="Chromosome 3"/>
</dbReference>
<reference evidence="1 2" key="1">
    <citation type="submission" date="2024-04" db="EMBL/GenBank/DDBJ databases">
        <authorList>
            <person name="Fracassetti M."/>
        </authorList>
    </citation>
    <scope>NUCLEOTIDE SEQUENCE [LARGE SCALE GENOMIC DNA]</scope>
</reference>
<protein>
    <submittedName>
        <fullName evidence="1">Uncharacterized protein</fullName>
    </submittedName>
</protein>
<accession>A0AAV2DQH7</accession>
<name>A0AAV2DQH7_9ROSI</name>
<proteinExistence type="predicted"/>
<gene>
    <name evidence="1" type="ORF">LTRI10_LOCUS17546</name>
</gene>